<evidence type="ECO:0000313" key="2">
    <source>
        <dbReference type="Proteomes" id="UP000429607"/>
    </source>
</evidence>
<accession>A0A6A3J2M0</accession>
<sequence>MTTLIVEPRFGTKRLFRLQAEPDLKLQHPPSLVTPQVPLDALMMLFVKPEIPTADDLRSIVHSAA</sequence>
<evidence type="ECO:0000313" key="1">
    <source>
        <dbReference type="EMBL" id="KAE8986524.1"/>
    </source>
</evidence>
<reference evidence="1 2" key="1">
    <citation type="submission" date="2018-09" db="EMBL/GenBank/DDBJ databases">
        <title>Genomic investigation of the strawberry pathogen Phytophthora fragariae indicates pathogenicity is determined by transcriptional variation in three key races.</title>
        <authorList>
            <person name="Adams T.M."/>
            <person name="Armitage A.D."/>
            <person name="Sobczyk M.K."/>
            <person name="Bates H.J."/>
            <person name="Dunwell J.M."/>
            <person name="Nellist C.F."/>
            <person name="Harrison R.J."/>
        </authorList>
    </citation>
    <scope>NUCLEOTIDE SEQUENCE [LARGE SCALE GENOMIC DNA]</scope>
    <source>
        <strain evidence="1 2">SCRP249</strain>
    </source>
</reference>
<gene>
    <name evidence="1" type="ORF">PR001_g22583</name>
</gene>
<comment type="caution">
    <text evidence="1">The sequence shown here is derived from an EMBL/GenBank/DDBJ whole genome shotgun (WGS) entry which is preliminary data.</text>
</comment>
<name>A0A6A3J2M0_9STRA</name>
<organism evidence="1 2">
    <name type="scientific">Phytophthora rubi</name>
    <dbReference type="NCBI Taxonomy" id="129364"/>
    <lineage>
        <taxon>Eukaryota</taxon>
        <taxon>Sar</taxon>
        <taxon>Stramenopiles</taxon>
        <taxon>Oomycota</taxon>
        <taxon>Peronosporomycetes</taxon>
        <taxon>Peronosporales</taxon>
        <taxon>Peronosporaceae</taxon>
        <taxon>Phytophthora</taxon>
    </lineage>
</organism>
<dbReference type="AlphaFoldDB" id="A0A6A3J2M0"/>
<protein>
    <submittedName>
        <fullName evidence="1">Uncharacterized protein</fullName>
    </submittedName>
</protein>
<dbReference type="EMBL" id="QXFV01002530">
    <property type="protein sequence ID" value="KAE8986524.1"/>
    <property type="molecule type" value="Genomic_DNA"/>
</dbReference>
<proteinExistence type="predicted"/>
<dbReference type="Proteomes" id="UP000429607">
    <property type="component" value="Unassembled WGS sequence"/>
</dbReference>